<dbReference type="EMBL" id="BAABZQ010000001">
    <property type="protein sequence ID" value="GAA6499748.1"/>
    <property type="molecule type" value="Genomic_DNA"/>
</dbReference>
<name>A0ABQ0BT75_9FIRM</name>
<accession>A0ABQ0BT75</accession>
<comment type="caution">
    <text evidence="1">The sequence shown here is derived from an EMBL/GenBank/DDBJ whole genome shotgun (WGS) entry which is preliminary data.</text>
</comment>
<evidence type="ECO:0000313" key="2">
    <source>
        <dbReference type="Proteomes" id="UP001600941"/>
    </source>
</evidence>
<sequence>MFLRMGKRGVTEVLFTANVPGGVFLKGMLRDAKQNPEAASAIWSGMLHICASRSVLLDTQ</sequence>
<dbReference type="Proteomes" id="UP001600941">
    <property type="component" value="Unassembled WGS sequence"/>
</dbReference>
<organism evidence="1 2">
    <name type="scientific">Blautia parvula</name>
    <dbReference type="NCBI Taxonomy" id="2877527"/>
    <lineage>
        <taxon>Bacteria</taxon>
        <taxon>Bacillati</taxon>
        <taxon>Bacillota</taxon>
        <taxon>Clostridia</taxon>
        <taxon>Lachnospirales</taxon>
        <taxon>Lachnospiraceae</taxon>
        <taxon>Blautia</taxon>
    </lineage>
</organism>
<reference evidence="1 2" key="1">
    <citation type="submission" date="2024-04" db="EMBL/GenBank/DDBJ databases">
        <title>Defined microbial consortia suppress multidrug-resistant proinflammatory Enterobacteriaceae via ecological control.</title>
        <authorList>
            <person name="Furuichi M."/>
            <person name="Kawaguchi T."/>
            <person name="Pust M."/>
            <person name="Yasuma K."/>
            <person name="Plichta D."/>
            <person name="Hasegawa N."/>
            <person name="Ohya T."/>
            <person name="Bhattarai S."/>
            <person name="Sasajima S."/>
            <person name="Aoto Y."/>
            <person name="Tuganbaev T."/>
            <person name="Yaginuma M."/>
            <person name="Ueda M."/>
            <person name="Okahashi N."/>
            <person name="Amafuji K."/>
            <person name="Kiridooshi Y."/>
            <person name="Sugita K."/>
            <person name="Strazar M."/>
            <person name="Skelly A."/>
            <person name="Suda W."/>
            <person name="Hattori M."/>
            <person name="Nakamoto N."/>
            <person name="Caballero S."/>
            <person name="Norman J."/>
            <person name="Olle B."/>
            <person name="Tanoue T."/>
            <person name="Arita M."/>
            <person name="Bucci V."/>
            <person name="Atarashi K."/>
            <person name="Xavier R."/>
            <person name="Honda K."/>
        </authorList>
    </citation>
    <scope>NUCLEOTIDE SEQUENCE [LARGE SCALE GENOMIC DNA]</scope>
    <source>
        <strain evidence="2">k34-0107-D12</strain>
    </source>
</reference>
<protein>
    <submittedName>
        <fullName evidence="1">Uncharacterized protein</fullName>
    </submittedName>
</protein>
<proteinExistence type="predicted"/>
<keyword evidence="2" id="KW-1185">Reference proteome</keyword>
<evidence type="ECO:0000313" key="1">
    <source>
        <dbReference type="EMBL" id="GAA6499748.1"/>
    </source>
</evidence>
<gene>
    <name evidence="1" type="ORF">K340107D12_25640</name>
</gene>